<keyword evidence="13" id="KW-0418">Kinase</keyword>
<keyword evidence="25" id="KW-1185">Reference proteome</keyword>
<dbReference type="Gene3D" id="1.10.510.10">
    <property type="entry name" value="Transferase(Phosphotransferase) domain 1"/>
    <property type="match status" value="1"/>
</dbReference>
<keyword evidence="7" id="KW-0433">Leucine-rich repeat</keyword>
<keyword evidence="9 21" id="KW-0812">Transmembrane</keyword>
<comment type="similarity">
    <text evidence="3">Belongs to the protein kinase superfamily. Ser/Thr protein kinase family.</text>
</comment>
<evidence type="ECO:0000256" key="20">
    <source>
        <dbReference type="SAM" id="MobiDB-lite"/>
    </source>
</evidence>
<dbReference type="PROSITE" id="PS50011">
    <property type="entry name" value="PROTEIN_KINASE_DOM"/>
    <property type="match status" value="1"/>
</dbReference>
<dbReference type="GO" id="GO:0005886">
    <property type="term" value="C:plasma membrane"/>
    <property type="evidence" value="ECO:0007669"/>
    <property type="project" value="UniProtKB-SubCell"/>
</dbReference>
<organism evidence="24 25">
    <name type="scientific">Panicum miliaceum</name>
    <name type="common">Proso millet</name>
    <name type="synonym">Broomcorn millet</name>
    <dbReference type="NCBI Taxonomy" id="4540"/>
    <lineage>
        <taxon>Eukaryota</taxon>
        <taxon>Viridiplantae</taxon>
        <taxon>Streptophyta</taxon>
        <taxon>Embryophyta</taxon>
        <taxon>Tracheophyta</taxon>
        <taxon>Spermatophyta</taxon>
        <taxon>Magnoliopsida</taxon>
        <taxon>Liliopsida</taxon>
        <taxon>Poales</taxon>
        <taxon>Poaceae</taxon>
        <taxon>PACMAD clade</taxon>
        <taxon>Panicoideae</taxon>
        <taxon>Panicodae</taxon>
        <taxon>Paniceae</taxon>
        <taxon>Panicinae</taxon>
        <taxon>Panicum</taxon>
        <taxon>Panicum sect. Panicum</taxon>
    </lineage>
</organism>
<evidence type="ECO:0000256" key="11">
    <source>
        <dbReference type="ARBA" id="ARBA00022737"/>
    </source>
</evidence>
<keyword evidence="16 21" id="KW-0472">Membrane</keyword>
<dbReference type="FunFam" id="1.10.510.10:FF:000453">
    <property type="entry name" value="LRR receptor-like serine/threonine-protein kinase HSL2"/>
    <property type="match status" value="1"/>
</dbReference>
<keyword evidence="6" id="KW-0723">Serine/threonine-protein kinase</keyword>
<dbReference type="InterPro" id="IPR000719">
    <property type="entry name" value="Prot_kinase_dom"/>
</dbReference>
<dbReference type="Gene3D" id="3.80.10.10">
    <property type="entry name" value="Ribonuclease Inhibitor"/>
    <property type="match status" value="3"/>
</dbReference>
<evidence type="ECO:0000256" key="19">
    <source>
        <dbReference type="PROSITE-ProRule" id="PRU10141"/>
    </source>
</evidence>
<dbReference type="PANTHER" id="PTHR45974:SF266">
    <property type="entry name" value="LEUCINE-RICH REPEAT RECEPTOR PROTEIN KINASE HPCA1"/>
    <property type="match status" value="1"/>
</dbReference>
<dbReference type="PANTHER" id="PTHR45974">
    <property type="entry name" value="RECEPTOR-LIKE PROTEIN 55"/>
    <property type="match status" value="1"/>
</dbReference>
<evidence type="ECO:0000256" key="13">
    <source>
        <dbReference type="ARBA" id="ARBA00022777"/>
    </source>
</evidence>
<dbReference type="Proteomes" id="UP000275267">
    <property type="component" value="Unassembled WGS sequence"/>
</dbReference>
<reference evidence="25" key="1">
    <citation type="journal article" date="2019" name="Nat. Commun.">
        <title>The genome of broomcorn millet.</title>
        <authorList>
            <person name="Zou C."/>
            <person name="Miki D."/>
            <person name="Li D."/>
            <person name="Tang Q."/>
            <person name="Xiao L."/>
            <person name="Rajput S."/>
            <person name="Deng P."/>
            <person name="Jia W."/>
            <person name="Huang R."/>
            <person name="Zhang M."/>
            <person name="Sun Y."/>
            <person name="Hu J."/>
            <person name="Fu X."/>
            <person name="Schnable P.S."/>
            <person name="Li F."/>
            <person name="Zhang H."/>
            <person name="Feng B."/>
            <person name="Zhu X."/>
            <person name="Liu R."/>
            <person name="Schnable J.C."/>
            <person name="Zhu J.-K."/>
            <person name="Zhang H."/>
        </authorList>
    </citation>
    <scope>NUCLEOTIDE SEQUENCE [LARGE SCALE GENOMIC DNA]</scope>
</reference>
<evidence type="ECO:0000256" key="3">
    <source>
        <dbReference type="ARBA" id="ARBA00008684"/>
    </source>
</evidence>
<dbReference type="OrthoDB" id="2015206at2759"/>
<dbReference type="SUPFAM" id="SSF56112">
    <property type="entry name" value="Protein kinase-like (PK-like)"/>
    <property type="match status" value="1"/>
</dbReference>
<gene>
    <name evidence="24" type="ORF">C2845_PM06G12940</name>
</gene>
<evidence type="ECO:0000256" key="7">
    <source>
        <dbReference type="ARBA" id="ARBA00022614"/>
    </source>
</evidence>
<evidence type="ECO:0000256" key="9">
    <source>
        <dbReference type="ARBA" id="ARBA00022692"/>
    </source>
</evidence>
<dbReference type="GO" id="GO:0005524">
    <property type="term" value="F:ATP binding"/>
    <property type="evidence" value="ECO:0007669"/>
    <property type="project" value="UniProtKB-UniRule"/>
</dbReference>
<evidence type="ECO:0000313" key="25">
    <source>
        <dbReference type="Proteomes" id="UP000275267"/>
    </source>
</evidence>
<dbReference type="InterPro" id="IPR001245">
    <property type="entry name" value="Ser-Thr/Tyr_kinase_cat_dom"/>
</dbReference>
<evidence type="ECO:0000256" key="4">
    <source>
        <dbReference type="ARBA" id="ARBA00012513"/>
    </source>
</evidence>
<dbReference type="CDD" id="cd14066">
    <property type="entry name" value="STKc_IRAK"/>
    <property type="match status" value="1"/>
</dbReference>
<evidence type="ECO:0000256" key="10">
    <source>
        <dbReference type="ARBA" id="ARBA00022729"/>
    </source>
</evidence>
<sequence length="961" mass="104355">MGLPPWLVFLFSVLVQTSAILADTDSRDSSALIAIADNWKNKPSNWNGNDPCRDKWIGIICTGNRVTSVRLSSIGLSGTLSGDIQSLSELVYLDLSYNKDLGGPLPATIGSLSNLQNLILVGCSFSGEIPKELGQLSKLIFLSLNSNKFSGSIPASLGNLSKLYWFDLADNKLTGELPIFDGTNPGLDNLTDTKHFHFGINQLSGPIPSQIFSSHMKLIHLLLDNNNFSGSIPPTLGLLSTLEVLRFDNNPQLSGPVPSNIDNLTKLAELHLENSQLTGPLPDLTGMSSLSFVDMSNNSFNASDVPSWFTTLPSLTSLFLENLKIGGQLPQALFSLPAVQTLRLRGNRFNGTLTIGSDFSTQLQLIDLRDNQISAITVGGSQYSKTLILVGNPICVPGSNDKYCVAPGQSNPTAAPYSTARNCSALPTPCLSNQLLSPSCICAVPYRGTLFFRSPSFSDLTSPTNFVTLEQDMETKFQKLNVPVDSIAIHDPFFDSNNNLQMSLELFPSGKVQFSEQDISDVGFMLSNQTYKPPGTFGPYYFIGQQYSFANDLAVPSQSKKTNRLPLIIGASAGGAVLAVAAVVIVVFIARRKRTPKGTEDRSQSFVSWDMKSASASTVPQLRGARMFSFDELKKITNNFSEANDIGNGGYGKVYRGTLPSGQLVAVKRSQQGSLQGSLEFRTEIELLSRVHHKNVVSLVGFCLDQDEQILVYEYVPNGTLKESLTGKSGVRLDWRRRLRVVLGAAKGVAYLHELADPPIVHRDIKSSNVLLDERLNAKVSDFGLSKPLGEDGRGQVTTQVKGTMGYLDPEYYMTQQLTEKSDVYSFGVLMLEVVTARKPLERGRYIVREVKAAVDRSKDLYGLHELLDPALGAAPSALAGLEQYVDLALRCVEEAGADRPSMGEVVSEIERMVKMAGGPGPESASESMSYASRTPRHPYGGDSPFDYSGGGMPSTRVEPK</sequence>
<feature type="domain" description="Protein kinase" evidence="23">
    <location>
        <begin position="640"/>
        <end position="914"/>
    </location>
</feature>
<dbReference type="STRING" id="4540.A0A3L6RCK4"/>
<evidence type="ECO:0000256" key="22">
    <source>
        <dbReference type="SAM" id="SignalP"/>
    </source>
</evidence>
<evidence type="ECO:0000256" key="16">
    <source>
        <dbReference type="ARBA" id="ARBA00023136"/>
    </source>
</evidence>
<protein>
    <recommendedName>
        <fullName evidence="4">non-specific serine/threonine protein kinase</fullName>
        <ecNumber evidence="4">2.7.11.1</ecNumber>
    </recommendedName>
</protein>
<dbReference type="PROSITE" id="PS00107">
    <property type="entry name" value="PROTEIN_KINASE_ATP"/>
    <property type="match status" value="1"/>
</dbReference>
<keyword evidence="11" id="KW-0677">Repeat</keyword>
<dbReference type="InterPro" id="IPR017441">
    <property type="entry name" value="Protein_kinase_ATP_BS"/>
</dbReference>
<dbReference type="GO" id="GO:0004674">
    <property type="term" value="F:protein serine/threonine kinase activity"/>
    <property type="evidence" value="ECO:0007669"/>
    <property type="project" value="UniProtKB-KW"/>
</dbReference>
<feature type="signal peptide" evidence="22">
    <location>
        <begin position="1"/>
        <end position="22"/>
    </location>
</feature>
<dbReference type="EC" id="2.7.11.1" evidence="4"/>
<proteinExistence type="inferred from homology"/>
<dbReference type="FunFam" id="3.30.200.20:FF:000328">
    <property type="entry name" value="Leucine-rich repeat protein kinase family protein"/>
    <property type="match status" value="1"/>
</dbReference>
<dbReference type="FunFam" id="3.80.10.10:FF:000830">
    <property type="entry name" value="Predicted protein"/>
    <property type="match status" value="1"/>
</dbReference>
<dbReference type="Pfam" id="PF00560">
    <property type="entry name" value="LRR_1"/>
    <property type="match status" value="3"/>
</dbReference>
<evidence type="ECO:0000256" key="15">
    <source>
        <dbReference type="ARBA" id="ARBA00022989"/>
    </source>
</evidence>
<dbReference type="InterPro" id="IPR013210">
    <property type="entry name" value="LRR_N_plant-typ"/>
</dbReference>
<accession>A0A3L6RCK4</accession>
<keyword evidence="10 22" id="KW-0732">Signal</keyword>
<keyword evidence="12 19" id="KW-0547">Nucleotide-binding</keyword>
<dbReference type="AlphaFoldDB" id="A0A3L6RCK4"/>
<evidence type="ECO:0000256" key="6">
    <source>
        <dbReference type="ARBA" id="ARBA00022527"/>
    </source>
</evidence>
<feature type="transmembrane region" description="Helical" evidence="21">
    <location>
        <begin position="567"/>
        <end position="590"/>
    </location>
</feature>
<keyword evidence="17" id="KW-0675">Receptor</keyword>
<dbReference type="SUPFAM" id="SSF52058">
    <property type="entry name" value="L domain-like"/>
    <property type="match status" value="1"/>
</dbReference>
<evidence type="ECO:0000256" key="18">
    <source>
        <dbReference type="ARBA" id="ARBA00023180"/>
    </source>
</evidence>
<keyword evidence="8" id="KW-0808">Transferase</keyword>
<evidence type="ECO:0000256" key="17">
    <source>
        <dbReference type="ARBA" id="ARBA00023170"/>
    </source>
</evidence>
<evidence type="ECO:0000256" key="8">
    <source>
        <dbReference type="ARBA" id="ARBA00022679"/>
    </source>
</evidence>
<keyword evidence="14 19" id="KW-0067">ATP-binding</keyword>
<keyword evidence="18" id="KW-0325">Glycoprotein</keyword>
<name>A0A3L6RCK4_PANMI</name>
<evidence type="ECO:0000256" key="1">
    <source>
        <dbReference type="ARBA" id="ARBA00004162"/>
    </source>
</evidence>
<evidence type="ECO:0000256" key="5">
    <source>
        <dbReference type="ARBA" id="ARBA00022475"/>
    </source>
</evidence>
<comment type="subcellular location">
    <subcellularLocation>
        <location evidence="1">Cell membrane</location>
        <topology evidence="1">Single-pass membrane protein</topology>
    </subcellularLocation>
    <subcellularLocation>
        <location evidence="2">Membrane</location>
        <topology evidence="2">Single-pass type I membrane protein</topology>
    </subcellularLocation>
</comment>
<keyword evidence="15 21" id="KW-1133">Transmembrane helix</keyword>
<feature type="chain" id="PRO_5017942355" description="non-specific serine/threonine protein kinase" evidence="22">
    <location>
        <begin position="23"/>
        <end position="961"/>
    </location>
</feature>
<dbReference type="InterPro" id="IPR008271">
    <property type="entry name" value="Ser/Thr_kinase_AS"/>
</dbReference>
<feature type="binding site" evidence="19">
    <location>
        <position position="668"/>
    </location>
    <ligand>
        <name>ATP</name>
        <dbReference type="ChEBI" id="CHEBI:30616"/>
    </ligand>
</feature>
<feature type="region of interest" description="Disordered" evidence="20">
    <location>
        <begin position="916"/>
        <end position="961"/>
    </location>
</feature>
<evidence type="ECO:0000259" key="23">
    <source>
        <dbReference type="PROSITE" id="PS50011"/>
    </source>
</evidence>
<evidence type="ECO:0000256" key="21">
    <source>
        <dbReference type="SAM" id="Phobius"/>
    </source>
</evidence>
<evidence type="ECO:0000256" key="14">
    <source>
        <dbReference type="ARBA" id="ARBA00022840"/>
    </source>
</evidence>
<dbReference type="FunFam" id="3.80.10.10:FF:000363">
    <property type="entry name" value="Leucine-rich repeat family protein"/>
    <property type="match status" value="1"/>
</dbReference>
<evidence type="ECO:0000256" key="2">
    <source>
        <dbReference type="ARBA" id="ARBA00004479"/>
    </source>
</evidence>
<evidence type="ECO:0000313" key="24">
    <source>
        <dbReference type="EMBL" id="RLM99971.1"/>
    </source>
</evidence>
<dbReference type="Pfam" id="PF08263">
    <property type="entry name" value="LRRNT_2"/>
    <property type="match status" value="1"/>
</dbReference>
<dbReference type="InterPro" id="IPR032675">
    <property type="entry name" value="LRR_dom_sf"/>
</dbReference>
<dbReference type="PROSITE" id="PS00108">
    <property type="entry name" value="PROTEIN_KINASE_ST"/>
    <property type="match status" value="1"/>
</dbReference>
<keyword evidence="5" id="KW-1003">Cell membrane</keyword>
<dbReference type="EMBL" id="PQIB02000009">
    <property type="protein sequence ID" value="RLM99971.1"/>
    <property type="molecule type" value="Genomic_DNA"/>
</dbReference>
<dbReference type="Gene3D" id="3.30.200.20">
    <property type="entry name" value="Phosphorylase Kinase, domain 1"/>
    <property type="match status" value="1"/>
</dbReference>
<comment type="caution">
    <text evidence="24">The sequence shown here is derived from an EMBL/GenBank/DDBJ whole genome shotgun (WGS) entry which is preliminary data.</text>
</comment>
<dbReference type="InterPro" id="IPR001611">
    <property type="entry name" value="Leu-rich_rpt"/>
</dbReference>
<dbReference type="InterPro" id="IPR011009">
    <property type="entry name" value="Kinase-like_dom_sf"/>
</dbReference>
<dbReference type="SMART" id="SM00220">
    <property type="entry name" value="S_TKc"/>
    <property type="match status" value="1"/>
</dbReference>
<dbReference type="Pfam" id="PF07714">
    <property type="entry name" value="PK_Tyr_Ser-Thr"/>
    <property type="match status" value="1"/>
</dbReference>
<evidence type="ECO:0000256" key="12">
    <source>
        <dbReference type="ARBA" id="ARBA00022741"/>
    </source>
</evidence>